<dbReference type="CDD" id="cd04301">
    <property type="entry name" value="NAT_SF"/>
    <property type="match status" value="1"/>
</dbReference>
<dbReference type="RefSeq" id="WP_121673410.1">
    <property type="nucleotide sequence ID" value="NZ_BMXM01000008.1"/>
</dbReference>
<accession>A0A3L6ZPC5</accession>
<dbReference type="PANTHER" id="PTHR43877:SF2">
    <property type="entry name" value="AMINOALKYLPHOSPHONATE N-ACETYLTRANSFERASE-RELATED"/>
    <property type="match status" value="1"/>
</dbReference>
<keyword evidence="5" id="KW-1185">Reference proteome</keyword>
<evidence type="ECO:0000313" key="5">
    <source>
        <dbReference type="Proteomes" id="UP000270299"/>
    </source>
</evidence>
<dbReference type="PANTHER" id="PTHR43877">
    <property type="entry name" value="AMINOALKYLPHOSPHONATE N-ACETYLTRANSFERASE-RELATED-RELATED"/>
    <property type="match status" value="1"/>
</dbReference>
<dbReference type="GO" id="GO:0016747">
    <property type="term" value="F:acyltransferase activity, transferring groups other than amino-acyl groups"/>
    <property type="evidence" value="ECO:0007669"/>
    <property type="project" value="InterPro"/>
</dbReference>
<comment type="caution">
    <text evidence="4">The sequence shown here is derived from an EMBL/GenBank/DDBJ whole genome shotgun (WGS) entry which is preliminary data.</text>
</comment>
<dbReference type="Pfam" id="PF00583">
    <property type="entry name" value="Acetyltransf_1"/>
    <property type="match status" value="1"/>
</dbReference>
<evidence type="ECO:0000313" key="4">
    <source>
        <dbReference type="EMBL" id="RLP69783.1"/>
    </source>
</evidence>
<dbReference type="Gene3D" id="3.40.630.30">
    <property type="match status" value="1"/>
</dbReference>
<dbReference type="InterPro" id="IPR000182">
    <property type="entry name" value="GNAT_dom"/>
</dbReference>
<evidence type="ECO:0000256" key="1">
    <source>
        <dbReference type="ARBA" id="ARBA00022679"/>
    </source>
</evidence>
<reference evidence="4 5" key="1">
    <citation type="submission" date="2018-10" db="EMBL/GenBank/DDBJ databases">
        <authorList>
            <person name="Li J."/>
        </authorList>
    </citation>
    <scope>NUCLEOTIDE SEQUENCE [LARGE SCALE GENOMIC DNA]</scope>
    <source>
        <strain evidence="4 5">CCTCC AB209002</strain>
    </source>
</reference>
<dbReference type="Proteomes" id="UP000270299">
    <property type="component" value="Unassembled WGS sequence"/>
</dbReference>
<dbReference type="PROSITE" id="PS51186">
    <property type="entry name" value="GNAT"/>
    <property type="match status" value="1"/>
</dbReference>
<gene>
    <name evidence="4" type="ORF">D9V29_11190</name>
</gene>
<dbReference type="InterPro" id="IPR050832">
    <property type="entry name" value="Bact_Acetyltransf"/>
</dbReference>
<dbReference type="OrthoDB" id="3174517at2"/>
<dbReference type="EMBL" id="RCUV01000012">
    <property type="protein sequence ID" value="RLP69783.1"/>
    <property type="molecule type" value="Genomic_DNA"/>
</dbReference>
<protein>
    <submittedName>
        <fullName evidence="4">N-acetyltransferase</fullName>
    </submittedName>
</protein>
<feature type="domain" description="N-acetyltransferase" evidence="3">
    <location>
        <begin position="8"/>
        <end position="151"/>
    </location>
</feature>
<dbReference type="AlphaFoldDB" id="A0A3L6ZPC5"/>
<dbReference type="SUPFAM" id="SSF55729">
    <property type="entry name" value="Acyl-CoA N-acyltransferases (Nat)"/>
    <property type="match status" value="1"/>
</dbReference>
<sequence length="152" mass="16691">MPEFTTAPVTDTTAHELLSEYFSSRELTFVGGTYAVTFPSPEQFDPPAGVFVIVRDGGRAVGCGGIRRLAPHQYEVKHLFLRPETRGKGWGKDLLADLERRAAEFGATEVVLDTNATLTAAGGLYRSMGYESVEPYNDNPNANAWYRKTLTA</sequence>
<keyword evidence="1 4" id="KW-0808">Transferase</keyword>
<name>A0A3L6ZPC5_9MICO</name>
<dbReference type="InterPro" id="IPR016181">
    <property type="entry name" value="Acyl_CoA_acyltransferase"/>
</dbReference>
<evidence type="ECO:0000256" key="2">
    <source>
        <dbReference type="ARBA" id="ARBA00023315"/>
    </source>
</evidence>
<organism evidence="4 5">
    <name type="scientific">Mycetocola manganoxydans</name>
    <dbReference type="NCBI Taxonomy" id="699879"/>
    <lineage>
        <taxon>Bacteria</taxon>
        <taxon>Bacillati</taxon>
        <taxon>Actinomycetota</taxon>
        <taxon>Actinomycetes</taxon>
        <taxon>Micrococcales</taxon>
        <taxon>Microbacteriaceae</taxon>
        <taxon>Mycetocola</taxon>
    </lineage>
</organism>
<keyword evidence="2" id="KW-0012">Acyltransferase</keyword>
<proteinExistence type="predicted"/>
<evidence type="ECO:0000259" key="3">
    <source>
        <dbReference type="PROSITE" id="PS51186"/>
    </source>
</evidence>